<organism evidence="2 3">
    <name type="scientific">Pseudonocardia yuanmonensis</name>
    <dbReference type="NCBI Taxonomy" id="1095914"/>
    <lineage>
        <taxon>Bacteria</taxon>
        <taxon>Bacillati</taxon>
        <taxon>Actinomycetota</taxon>
        <taxon>Actinomycetes</taxon>
        <taxon>Pseudonocardiales</taxon>
        <taxon>Pseudonocardiaceae</taxon>
        <taxon>Pseudonocardia</taxon>
    </lineage>
</organism>
<dbReference type="Pfam" id="PF12802">
    <property type="entry name" value="MarR_2"/>
    <property type="match status" value="1"/>
</dbReference>
<dbReference type="PANTHER" id="PTHR33164">
    <property type="entry name" value="TRANSCRIPTIONAL REGULATOR, MARR FAMILY"/>
    <property type="match status" value="1"/>
</dbReference>
<dbReference type="Gene3D" id="1.10.10.10">
    <property type="entry name" value="Winged helix-like DNA-binding domain superfamily/Winged helix DNA-binding domain"/>
    <property type="match status" value="1"/>
</dbReference>
<evidence type="ECO:0000313" key="3">
    <source>
        <dbReference type="Proteomes" id="UP001500325"/>
    </source>
</evidence>
<evidence type="ECO:0000313" key="2">
    <source>
        <dbReference type="EMBL" id="GAA4680644.1"/>
    </source>
</evidence>
<dbReference type="Proteomes" id="UP001500325">
    <property type="component" value="Unassembled WGS sequence"/>
</dbReference>
<proteinExistence type="predicted"/>
<dbReference type="PANTHER" id="PTHR33164:SF43">
    <property type="entry name" value="HTH-TYPE TRANSCRIPTIONAL REPRESSOR YETL"/>
    <property type="match status" value="1"/>
</dbReference>
<dbReference type="InterPro" id="IPR039422">
    <property type="entry name" value="MarR/SlyA-like"/>
</dbReference>
<feature type="domain" description="HTH marR-type" evidence="1">
    <location>
        <begin position="1"/>
        <end position="133"/>
    </location>
</feature>
<dbReference type="EMBL" id="BAABIC010000003">
    <property type="protein sequence ID" value="GAA4680644.1"/>
    <property type="molecule type" value="Genomic_DNA"/>
</dbReference>
<dbReference type="InterPro" id="IPR036390">
    <property type="entry name" value="WH_DNA-bd_sf"/>
</dbReference>
<dbReference type="RefSeq" id="WP_345378956.1">
    <property type="nucleotide sequence ID" value="NZ_BAABIC010000003.1"/>
</dbReference>
<protein>
    <recommendedName>
        <fullName evidence="1">HTH marR-type domain-containing protein</fullName>
    </recommendedName>
</protein>
<sequence length="161" mass="17748">MRTLASRVRELVVVTDEYRRTMAQAAGIGQNEAMTLGELLHRGPLPPSAIARRLGIASASVTSLLDRLTVAGYVQRQPNPVDRRSVLVVLTPGGRATIAAMFDLFTDDVEQAVRSSEPRHVTEFADALARMVPALRTRAADRVALQLELNRRVRRAHDERG</sequence>
<reference evidence="3" key="1">
    <citation type="journal article" date="2019" name="Int. J. Syst. Evol. Microbiol.">
        <title>The Global Catalogue of Microorganisms (GCM) 10K type strain sequencing project: providing services to taxonomists for standard genome sequencing and annotation.</title>
        <authorList>
            <consortium name="The Broad Institute Genomics Platform"/>
            <consortium name="The Broad Institute Genome Sequencing Center for Infectious Disease"/>
            <person name="Wu L."/>
            <person name="Ma J."/>
        </authorList>
    </citation>
    <scope>NUCLEOTIDE SEQUENCE [LARGE SCALE GENOMIC DNA]</scope>
    <source>
        <strain evidence="3">JCM 18055</strain>
    </source>
</reference>
<dbReference type="PROSITE" id="PS50995">
    <property type="entry name" value="HTH_MARR_2"/>
    <property type="match status" value="1"/>
</dbReference>
<name>A0ABP8W4Y6_9PSEU</name>
<dbReference type="InterPro" id="IPR036388">
    <property type="entry name" value="WH-like_DNA-bd_sf"/>
</dbReference>
<evidence type="ECO:0000259" key="1">
    <source>
        <dbReference type="PROSITE" id="PS50995"/>
    </source>
</evidence>
<comment type="caution">
    <text evidence="2">The sequence shown here is derived from an EMBL/GenBank/DDBJ whole genome shotgun (WGS) entry which is preliminary data.</text>
</comment>
<dbReference type="PRINTS" id="PR00598">
    <property type="entry name" value="HTHMARR"/>
</dbReference>
<dbReference type="InterPro" id="IPR000835">
    <property type="entry name" value="HTH_MarR-typ"/>
</dbReference>
<keyword evidence="3" id="KW-1185">Reference proteome</keyword>
<gene>
    <name evidence="2" type="ORF">GCM10023215_12600</name>
</gene>
<accession>A0ABP8W4Y6</accession>
<dbReference type="SUPFAM" id="SSF46785">
    <property type="entry name" value="Winged helix' DNA-binding domain"/>
    <property type="match status" value="1"/>
</dbReference>
<dbReference type="SMART" id="SM00347">
    <property type="entry name" value="HTH_MARR"/>
    <property type="match status" value="1"/>
</dbReference>